<proteinExistence type="predicted"/>
<dbReference type="InterPro" id="IPR000210">
    <property type="entry name" value="BTB/POZ_dom"/>
</dbReference>
<accession>A0A8K0D7Y4</accession>
<feature type="non-terminal residue" evidence="3">
    <location>
        <position position="1"/>
    </location>
</feature>
<dbReference type="InterPro" id="IPR011333">
    <property type="entry name" value="SKP1/BTB/POZ_sf"/>
</dbReference>
<dbReference type="CDD" id="cd18186">
    <property type="entry name" value="BTB_POZ_ZBTB_KLHL-like"/>
    <property type="match status" value="1"/>
</dbReference>
<dbReference type="SUPFAM" id="SSF54695">
    <property type="entry name" value="POZ domain"/>
    <property type="match status" value="1"/>
</dbReference>
<organism evidence="3 4">
    <name type="scientific">Ignelater luminosus</name>
    <name type="common">Cucubano</name>
    <name type="synonym">Pyrophorus luminosus</name>
    <dbReference type="NCBI Taxonomy" id="2038154"/>
    <lineage>
        <taxon>Eukaryota</taxon>
        <taxon>Metazoa</taxon>
        <taxon>Ecdysozoa</taxon>
        <taxon>Arthropoda</taxon>
        <taxon>Hexapoda</taxon>
        <taxon>Insecta</taxon>
        <taxon>Pterygota</taxon>
        <taxon>Neoptera</taxon>
        <taxon>Endopterygota</taxon>
        <taxon>Coleoptera</taxon>
        <taxon>Polyphaga</taxon>
        <taxon>Elateriformia</taxon>
        <taxon>Elateroidea</taxon>
        <taxon>Elateridae</taxon>
        <taxon>Agrypninae</taxon>
        <taxon>Pyrophorini</taxon>
        <taxon>Ignelater</taxon>
    </lineage>
</organism>
<keyword evidence="4" id="KW-1185">Reference proteome</keyword>
<feature type="compositionally biased region" description="Basic residues" evidence="1">
    <location>
        <begin position="1"/>
        <end position="10"/>
    </location>
</feature>
<evidence type="ECO:0000313" key="4">
    <source>
        <dbReference type="Proteomes" id="UP000801492"/>
    </source>
</evidence>
<evidence type="ECO:0000259" key="2">
    <source>
        <dbReference type="PROSITE" id="PS50097"/>
    </source>
</evidence>
<evidence type="ECO:0000313" key="3">
    <source>
        <dbReference type="EMBL" id="KAF2901103.1"/>
    </source>
</evidence>
<sequence>MAHRSSKKKTCSNSEPQRGESGTFPFKITPSGNFKVDSQQVVFESQKFSVLVADPKHTKVNIHPENTNENKKVLCKMHADHDFPRNSVMESIMGQNCFGGSLGSLIASTAPVRREKEASEYEGKVTDQILDPELNLNRLGYTASEPIDWHEVKLPEKTNLYLELYQRITNYTNADCKVYIDNEEFNCHLIVLQCYSEVFDEYVAVKKVELPSDKVSTGAFAFIYEWMITGEPAYTDLNRETVLDIFNASKYLKIK</sequence>
<name>A0A8K0D7Y4_IGNLU</name>
<dbReference type="PROSITE" id="PS50097">
    <property type="entry name" value="BTB"/>
    <property type="match status" value="1"/>
</dbReference>
<dbReference type="PANTHER" id="PTHR22667:SF0">
    <property type="entry name" value="AT01380P-RELATED"/>
    <property type="match status" value="1"/>
</dbReference>
<comment type="caution">
    <text evidence="3">The sequence shown here is derived from an EMBL/GenBank/DDBJ whole genome shotgun (WGS) entry which is preliminary data.</text>
</comment>
<dbReference type="Pfam" id="PF00651">
    <property type="entry name" value="BTB"/>
    <property type="match status" value="1"/>
</dbReference>
<dbReference type="Proteomes" id="UP000801492">
    <property type="component" value="Unassembled WGS sequence"/>
</dbReference>
<dbReference type="Gene3D" id="3.30.710.10">
    <property type="entry name" value="Potassium Channel Kv1.1, Chain A"/>
    <property type="match status" value="1"/>
</dbReference>
<dbReference type="AlphaFoldDB" id="A0A8K0D7Y4"/>
<dbReference type="OrthoDB" id="6350321at2759"/>
<feature type="domain" description="BTB" evidence="2">
    <location>
        <begin position="174"/>
        <end position="236"/>
    </location>
</feature>
<feature type="region of interest" description="Disordered" evidence="1">
    <location>
        <begin position="1"/>
        <end position="26"/>
    </location>
</feature>
<dbReference type="PANTHER" id="PTHR22667">
    <property type="entry name" value="AT01380P-RELATED"/>
    <property type="match status" value="1"/>
</dbReference>
<evidence type="ECO:0000256" key="1">
    <source>
        <dbReference type="SAM" id="MobiDB-lite"/>
    </source>
</evidence>
<protein>
    <recommendedName>
        <fullName evidence="2">BTB domain-containing protein</fullName>
    </recommendedName>
</protein>
<dbReference type="EMBL" id="VTPC01001866">
    <property type="protein sequence ID" value="KAF2901103.1"/>
    <property type="molecule type" value="Genomic_DNA"/>
</dbReference>
<gene>
    <name evidence="3" type="ORF">ILUMI_05083</name>
</gene>
<reference evidence="3" key="1">
    <citation type="submission" date="2019-08" db="EMBL/GenBank/DDBJ databases">
        <title>The genome of the North American firefly Photinus pyralis.</title>
        <authorList>
            <consortium name="Photinus pyralis genome working group"/>
            <person name="Fallon T.R."/>
            <person name="Sander Lower S.E."/>
            <person name="Weng J.-K."/>
        </authorList>
    </citation>
    <scope>NUCLEOTIDE SEQUENCE</scope>
    <source>
        <strain evidence="3">TRF0915ILg1</strain>
        <tissue evidence="3">Whole body</tissue>
    </source>
</reference>